<reference evidence="1 2" key="1">
    <citation type="journal article" date="2017" name="Nature">
        <title>The Apostasia genome and the evolution of orchids.</title>
        <authorList>
            <person name="Zhang G.Q."/>
            <person name="Liu K.W."/>
            <person name="Li Z."/>
            <person name="Lohaus R."/>
            <person name="Hsiao Y.Y."/>
            <person name="Niu S.C."/>
            <person name="Wang J.Y."/>
            <person name="Lin Y.C."/>
            <person name="Xu Q."/>
            <person name="Chen L.J."/>
            <person name="Yoshida K."/>
            <person name="Fujiwara S."/>
            <person name="Wang Z.W."/>
            <person name="Zhang Y.Q."/>
            <person name="Mitsuda N."/>
            <person name="Wang M."/>
            <person name="Liu G.H."/>
            <person name="Pecoraro L."/>
            <person name="Huang H.X."/>
            <person name="Xiao X.J."/>
            <person name="Lin M."/>
            <person name="Wu X.Y."/>
            <person name="Wu W.L."/>
            <person name="Chen Y.Y."/>
            <person name="Chang S.B."/>
            <person name="Sakamoto S."/>
            <person name="Ohme-Takagi M."/>
            <person name="Yagi M."/>
            <person name="Zeng S.J."/>
            <person name="Shen C.Y."/>
            <person name="Yeh C.M."/>
            <person name="Luo Y.B."/>
            <person name="Tsai W.C."/>
            <person name="Van de Peer Y."/>
            <person name="Liu Z.J."/>
        </authorList>
    </citation>
    <scope>NUCLEOTIDE SEQUENCE [LARGE SCALE GENOMIC DNA]</scope>
    <source>
        <strain evidence="2">cv. Shenzhen</strain>
        <tissue evidence="1">Stem</tissue>
    </source>
</reference>
<proteinExistence type="predicted"/>
<sequence>MATEVRCCAARQPQDGVLRARVGVGAEAAQQRRRARCREDAGAPRWNHRRSRVFLPQRPADDVDRHHPLEVRLPSFPHTCARG</sequence>
<organism evidence="1 2">
    <name type="scientific">Apostasia shenzhenica</name>
    <dbReference type="NCBI Taxonomy" id="1088818"/>
    <lineage>
        <taxon>Eukaryota</taxon>
        <taxon>Viridiplantae</taxon>
        <taxon>Streptophyta</taxon>
        <taxon>Embryophyta</taxon>
        <taxon>Tracheophyta</taxon>
        <taxon>Spermatophyta</taxon>
        <taxon>Magnoliopsida</taxon>
        <taxon>Liliopsida</taxon>
        <taxon>Asparagales</taxon>
        <taxon>Orchidaceae</taxon>
        <taxon>Apostasioideae</taxon>
        <taxon>Apostasia</taxon>
    </lineage>
</organism>
<name>A0A2I0A821_9ASPA</name>
<dbReference type="AlphaFoldDB" id="A0A2I0A821"/>
<dbReference type="Proteomes" id="UP000236161">
    <property type="component" value="Unassembled WGS sequence"/>
</dbReference>
<keyword evidence="2" id="KW-1185">Reference proteome</keyword>
<gene>
    <name evidence="1" type="ORF">AXF42_Ash003053</name>
</gene>
<protein>
    <submittedName>
        <fullName evidence="1">Uncharacterized protein</fullName>
    </submittedName>
</protein>
<dbReference type="EMBL" id="KZ452013">
    <property type="protein sequence ID" value="PKA51686.1"/>
    <property type="molecule type" value="Genomic_DNA"/>
</dbReference>
<evidence type="ECO:0000313" key="2">
    <source>
        <dbReference type="Proteomes" id="UP000236161"/>
    </source>
</evidence>
<accession>A0A2I0A821</accession>
<evidence type="ECO:0000313" key="1">
    <source>
        <dbReference type="EMBL" id="PKA51686.1"/>
    </source>
</evidence>